<dbReference type="Proteomes" id="UP000288947">
    <property type="component" value="Chromosome"/>
</dbReference>
<gene>
    <name evidence="1" type="ORF">CBS1_08625</name>
</gene>
<dbReference type="Pfam" id="PF12686">
    <property type="entry name" value="DUF3800"/>
    <property type="match status" value="1"/>
</dbReference>
<protein>
    <submittedName>
        <fullName evidence="1">DUF3800 domain-containing protein</fullName>
    </submittedName>
</protein>
<dbReference type="EMBL" id="CP026721">
    <property type="protein sequence ID" value="QAV33773.1"/>
    <property type="molecule type" value="Genomic_DNA"/>
</dbReference>
<evidence type="ECO:0000313" key="1">
    <source>
        <dbReference type="EMBL" id="QAV33773.1"/>
    </source>
</evidence>
<evidence type="ECO:0000313" key="2">
    <source>
        <dbReference type="Proteomes" id="UP000288947"/>
    </source>
</evidence>
<reference evidence="1 2" key="1">
    <citation type="submission" date="2018-01" db="EMBL/GenBank/DDBJ databases">
        <title>The whole genome sequencing and assembly of Fervidobacterium changbaicum CBS-1 strain.</title>
        <authorList>
            <person name="Kim J.-Y."/>
            <person name="Park M.-K."/>
            <person name="Yi H."/>
            <person name="Bahn Y.-S."/>
            <person name="Kim J.F."/>
            <person name="Lee D.-W."/>
        </authorList>
    </citation>
    <scope>NUCLEOTIDE SEQUENCE [LARGE SCALE GENOMIC DNA]</scope>
    <source>
        <strain evidence="1 2">CBS-1</strain>
    </source>
</reference>
<name>A0ABX5QTN5_9BACT</name>
<dbReference type="InterPro" id="IPR024524">
    <property type="entry name" value="DUF3800"/>
</dbReference>
<organism evidence="1 2">
    <name type="scientific">Fervidobacterium changbaicum</name>
    <dbReference type="NCBI Taxonomy" id="310769"/>
    <lineage>
        <taxon>Bacteria</taxon>
        <taxon>Thermotogati</taxon>
        <taxon>Thermotogota</taxon>
        <taxon>Thermotogae</taxon>
        <taxon>Thermotogales</taxon>
        <taxon>Fervidobacteriaceae</taxon>
        <taxon>Fervidobacterium</taxon>
    </lineage>
</organism>
<keyword evidence="2" id="KW-1185">Reference proteome</keyword>
<accession>A0ABX5QTN5</accession>
<sequence length="117" mass="13860">MATFFVFSDESGSYKEIRGDKFVKKTPFYVRASLIMDSNDWLQLKDEFYKLKESYQIPIGIEIKWSDMWILKKHQEKGEPLKSKNLLSLEDIPVDHLLKFVIESLSLLSKCRFCKIF</sequence>
<proteinExistence type="predicted"/>